<protein>
    <submittedName>
        <fullName evidence="1">Uncharacterized protein</fullName>
    </submittedName>
</protein>
<organism evidence="1 2">
    <name type="scientific">Lentinula aciculospora</name>
    <dbReference type="NCBI Taxonomy" id="153920"/>
    <lineage>
        <taxon>Eukaryota</taxon>
        <taxon>Fungi</taxon>
        <taxon>Dikarya</taxon>
        <taxon>Basidiomycota</taxon>
        <taxon>Agaricomycotina</taxon>
        <taxon>Agaricomycetes</taxon>
        <taxon>Agaricomycetidae</taxon>
        <taxon>Agaricales</taxon>
        <taxon>Marasmiineae</taxon>
        <taxon>Omphalotaceae</taxon>
        <taxon>Lentinula</taxon>
    </lineage>
</organism>
<sequence>MSDMPAYESDEYNSMVEMFKSLTLNDDNKPSTLFSEASWHLRRRAEEAKSSGPDISALRPKSHFVLDSKTLVDLQITSWGRLVEPGFLLLHYSVKYWKATEIRGSATRPVASAFVDSLGFLPTEVPADAQQINVIEHPMSPQPRVIVLDILGQRAWVVLGFSNRNIGGCVTSGPGHAPLHLPRGIQCSRTMESAKPRPSMVLSHVPPFCGIRFPVYKGAGASYALQEAKRT</sequence>
<keyword evidence="2" id="KW-1185">Reference proteome</keyword>
<name>A0A9W8ZSD8_9AGAR</name>
<comment type="caution">
    <text evidence="1">The sequence shown here is derived from an EMBL/GenBank/DDBJ whole genome shotgun (WGS) entry which is preliminary data.</text>
</comment>
<accession>A0A9W8ZSD8</accession>
<evidence type="ECO:0000313" key="1">
    <source>
        <dbReference type="EMBL" id="KAJ4465566.1"/>
    </source>
</evidence>
<evidence type="ECO:0000313" key="2">
    <source>
        <dbReference type="Proteomes" id="UP001150266"/>
    </source>
</evidence>
<dbReference type="AlphaFoldDB" id="A0A9W8ZSD8"/>
<proteinExistence type="predicted"/>
<gene>
    <name evidence="1" type="ORF">J3R30DRAFT_3413930</name>
</gene>
<reference evidence="1" key="1">
    <citation type="submission" date="2022-08" db="EMBL/GenBank/DDBJ databases">
        <title>A Global Phylogenomic Analysis of the Shiitake Genus Lentinula.</title>
        <authorList>
            <consortium name="DOE Joint Genome Institute"/>
            <person name="Sierra-Patev S."/>
            <person name="Min B."/>
            <person name="Naranjo-Ortiz M."/>
            <person name="Looney B."/>
            <person name="Konkel Z."/>
            <person name="Slot J.C."/>
            <person name="Sakamoto Y."/>
            <person name="Steenwyk J.L."/>
            <person name="Rokas A."/>
            <person name="Carro J."/>
            <person name="Camarero S."/>
            <person name="Ferreira P."/>
            <person name="Molpeceres G."/>
            <person name="Ruiz-Duenas F.J."/>
            <person name="Serrano A."/>
            <person name="Henrissat B."/>
            <person name="Drula E."/>
            <person name="Hughes K.W."/>
            <person name="Mata J.L."/>
            <person name="Ishikawa N.K."/>
            <person name="Vargas-Isla R."/>
            <person name="Ushijima S."/>
            <person name="Smith C.A."/>
            <person name="Ahrendt S."/>
            <person name="Andreopoulos W."/>
            <person name="He G."/>
            <person name="Labutti K."/>
            <person name="Lipzen A."/>
            <person name="Ng V."/>
            <person name="Riley R."/>
            <person name="Sandor L."/>
            <person name="Barry K."/>
            <person name="Martinez A.T."/>
            <person name="Xiao Y."/>
            <person name="Gibbons J.G."/>
            <person name="Terashima K."/>
            <person name="Grigoriev I.V."/>
            <person name="Hibbett D.S."/>
        </authorList>
    </citation>
    <scope>NUCLEOTIDE SEQUENCE</scope>
    <source>
        <strain evidence="1">JLM2183</strain>
    </source>
</reference>
<dbReference type="Proteomes" id="UP001150266">
    <property type="component" value="Unassembled WGS sequence"/>
</dbReference>
<dbReference type="EMBL" id="JAOTPV010000075">
    <property type="protein sequence ID" value="KAJ4465566.1"/>
    <property type="molecule type" value="Genomic_DNA"/>
</dbReference>